<keyword evidence="1" id="KW-0812">Transmembrane</keyword>
<reference evidence="2" key="1">
    <citation type="submission" date="2021-03" db="EMBL/GenBank/DDBJ databases">
        <title>Draft genome sequence of rust myrtle Austropuccinia psidii MF-1, a brazilian biotype.</title>
        <authorList>
            <person name="Quecine M.C."/>
            <person name="Pachon D.M.R."/>
            <person name="Bonatelli M.L."/>
            <person name="Correr F.H."/>
            <person name="Franceschini L.M."/>
            <person name="Leite T.F."/>
            <person name="Margarido G.R.A."/>
            <person name="Almeida C.A."/>
            <person name="Ferrarezi J.A."/>
            <person name="Labate C.A."/>
        </authorList>
    </citation>
    <scope>NUCLEOTIDE SEQUENCE</scope>
    <source>
        <strain evidence="2">MF-1</strain>
    </source>
</reference>
<organism evidence="2 3">
    <name type="scientific">Austropuccinia psidii MF-1</name>
    <dbReference type="NCBI Taxonomy" id="1389203"/>
    <lineage>
        <taxon>Eukaryota</taxon>
        <taxon>Fungi</taxon>
        <taxon>Dikarya</taxon>
        <taxon>Basidiomycota</taxon>
        <taxon>Pucciniomycotina</taxon>
        <taxon>Pucciniomycetes</taxon>
        <taxon>Pucciniales</taxon>
        <taxon>Sphaerophragmiaceae</taxon>
        <taxon>Austropuccinia</taxon>
    </lineage>
</organism>
<feature type="transmembrane region" description="Helical" evidence="1">
    <location>
        <begin position="28"/>
        <end position="50"/>
    </location>
</feature>
<proteinExistence type="predicted"/>
<protein>
    <submittedName>
        <fullName evidence="2">Uncharacterized protein</fullName>
    </submittedName>
</protein>
<evidence type="ECO:0000256" key="1">
    <source>
        <dbReference type="SAM" id="Phobius"/>
    </source>
</evidence>
<accession>A0A9Q3KQT5</accession>
<evidence type="ECO:0000313" key="2">
    <source>
        <dbReference type="EMBL" id="MBW0586365.1"/>
    </source>
</evidence>
<keyword evidence="1" id="KW-0472">Membrane</keyword>
<comment type="caution">
    <text evidence="2">The sequence shown here is derived from an EMBL/GenBank/DDBJ whole genome shotgun (WGS) entry which is preliminary data.</text>
</comment>
<feature type="transmembrane region" description="Helical" evidence="1">
    <location>
        <begin position="57"/>
        <end position="76"/>
    </location>
</feature>
<sequence length="166" mass="19205">MRKSFIVLSLLVLNSFLPLTLLRLQVVHSLFYLLVIITLQVAVLEVFVVVNHPLVCVLYLLFTFSFYILSVSSAILDFAEMLSDISTTLSRAKKNLRFEPPQWEYIYVHHIDGTSLRLFCKQIVYYVSKSVIPIKPQWLRNLDGGAFRVTQIKVFVVHQRHELHAG</sequence>
<name>A0A9Q3KQT5_9BASI</name>
<dbReference type="Proteomes" id="UP000765509">
    <property type="component" value="Unassembled WGS sequence"/>
</dbReference>
<gene>
    <name evidence="2" type="ORF">O181_126080</name>
</gene>
<evidence type="ECO:0000313" key="3">
    <source>
        <dbReference type="Proteomes" id="UP000765509"/>
    </source>
</evidence>
<dbReference type="EMBL" id="AVOT02123691">
    <property type="protein sequence ID" value="MBW0586365.1"/>
    <property type="molecule type" value="Genomic_DNA"/>
</dbReference>
<keyword evidence="3" id="KW-1185">Reference proteome</keyword>
<keyword evidence="1" id="KW-1133">Transmembrane helix</keyword>
<dbReference type="AlphaFoldDB" id="A0A9Q3KQT5"/>